<accession>A0ABQ4WG39</accession>
<dbReference type="InterPro" id="IPR043128">
    <property type="entry name" value="Rev_trsase/Diguanyl_cyclase"/>
</dbReference>
<organism evidence="1 2">
    <name type="scientific">Tanacetum coccineum</name>
    <dbReference type="NCBI Taxonomy" id="301880"/>
    <lineage>
        <taxon>Eukaryota</taxon>
        <taxon>Viridiplantae</taxon>
        <taxon>Streptophyta</taxon>
        <taxon>Embryophyta</taxon>
        <taxon>Tracheophyta</taxon>
        <taxon>Spermatophyta</taxon>
        <taxon>Magnoliopsida</taxon>
        <taxon>eudicotyledons</taxon>
        <taxon>Gunneridae</taxon>
        <taxon>Pentapetalae</taxon>
        <taxon>asterids</taxon>
        <taxon>campanulids</taxon>
        <taxon>Asterales</taxon>
        <taxon>Asteraceae</taxon>
        <taxon>Asteroideae</taxon>
        <taxon>Anthemideae</taxon>
        <taxon>Anthemidinae</taxon>
        <taxon>Tanacetum</taxon>
    </lineage>
</organism>
<dbReference type="Gene3D" id="3.30.70.270">
    <property type="match status" value="1"/>
</dbReference>
<protein>
    <submittedName>
        <fullName evidence="1">Reverse transcriptase domain-containing protein</fullName>
    </submittedName>
</protein>
<dbReference type="Proteomes" id="UP001151760">
    <property type="component" value="Unassembled WGS sequence"/>
</dbReference>
<dbReference type="InterPro" id="IPR021109">
    <property type="entry name" value="Peptidase_aspartic_dom_sf"/>
</dbReference>
<dbReference type="CDD" id="cd00303">
    <property type="entry name" value="retropepsin_like"/>
    <property type="match status" value="1"/>
</dbReference>
<sequence>MLWPQLRVRVMLGIYQGATIATLTTMYNALQSVGSSKELVIRRKTTELGFQLDPNVVTGTFLLNDHCACILFDYGVEKSFVSSAFTPFIAISPAALNTSYEIELADIKAVSTNTILRNYTLVLFNRVFKIGLLPTLLGSFDVIIGMNWLAYHRAVIDCCEKIVRIPFPNGEILEVQSERLEKDPESLACIKADEKKLDDIRVVRDFLEVFPDELLGLPPMREIKFHIDLILGASPVVRSPYRLAPFRNSEEEHEVHLKTILDLLKKEKLYTKFSKCKFWLQEVQFLGHVVNHDGIHVDPRKVESVKNWKTPDS</sequence>
<dbReference type="InterPro" id="IPR043502">
    <property type="entry name" value="DNA/RNA_pol_sf"/>
</dbReference>
<keyword evidence="1" id="KW-0808">Transferase</keyword>
<comment type="caution">
    <text evidence="1">The sequence shown here is derived from an EMBL/GenBank/DDBJ whole genome shotgun (WGS) entry which is preliminary data.</text>
</comment>
<evidence type="ECO:0000313" key="1">
    <source>
        <dbReference type="EMBL" id="GJS51818.1"/>
    </source>
</evidence>
<keyword evidence="1" id="KW-0695">RNA-directed DNA polymerase</keyword>
<reference evidence="1" key="1">
    <citation type="journal article" date="2022" name="Int. J. Mol. Sci.">
        <title>Draft Genome of Tanacetum Coccineum: Genomic Comparison of Closely Related Tanacetum-Family Plants.</title>
        <authorList>
            <person name="Yamashiro T."/>
            <person name="Shiraishi A."/>
            <person name="Nakayama K."/>
            <person name="Satake H."/>
        </authorList>
    </citation>
    <scope>NUCLEOTIDE SEQUENCE</scope>
</reference>
<dbReference type="EMBL" id="BQNB010008612">
    <property type="protein sequence ID" value="GJS51818.1"/>
    <property type="molecule type" value="Genomic_DNA"/>
</dbReference>
<keyword evidence="1" id="KW-0548">Nucleotidyltransferase</keyword>
<gene>
    <name evidence="1" type="ORF">Tco_0625180</name>
</gene>
<dbReference type="PANTHER" id="PTHR15503">
    <property type="entry name" value="LDOC1 RELATED"/>
    <property type="match status" value="1"/>
</dbReference>
<dbReference type="PANTHER" id="PTHR15503:SF45">
    <property type="entry name" value="RNA-DIRECTED DNA POLYMERASE HOMOLOG"/>
    <property type="match status" value="1"/>
</dbReference>
<proteinExistence type="predicted"/>
<evidence type="ECO:0000313" key="2">
    <source>
        <dbReference type="Proteomes" id="UP001151760"/>
    </source>
</evidence>
<name>A0ABQ4WG39_9ASTR</name>
<dbReference type="SUPFAM" id="SSF56672">
    <property type="entry name" value="DNA/RNA polymerases"/>
    <property type="match status" value="1"/>
</dbReference>
<dbReference type="GO" id="GO:0003964">
    <property type="term" value="F:RNA-directed DNA polymerase activity"/>
    <property type="evidence" value="ECO:0007669"/>
    <property type="project" value="UniProtKB-KW"/>
</dbReference>
<dbReference type="Pfam" id="PF08284">
    <property type="entry name" value="RVP_2"/>
    <property type="match status" value="1"/>
</dbReference>
<keyword evidence="2" id="KW-1185">Reference proteome</keyword>
<dbReference type="Gene3D" id="2.40.70.10">
    <property type="entry name" value="Acid Proteases"/>
    <property type="match status" value="1"/>
</dbReference>
<dbReference type="InterPro" id="IPR032567">
    <property type="entry name" value="RTL1-rel"/>
</dbReference>
<reference evidence="1" key="2">
    <citation type="submission" date="2022-01" db="EMBL/GenBank/DDBJ databases">
        <authorList>
            <person name="Yamashiro T."/>
            <person name="Shiraishi A."/>
            <person name="Satake H."/>
            <person name="Nakayama K."/>
        </authorList>
    </citation>
    <scope>NUCLEOTIDE SEQUENCE</scope>
</reference>